<dbReference type="Gene3D" id="3.50.50.60">
    <property type="entry name" value="FAD/NAD(P)-binding domain"/>
    <property type="match status" value="1"/>
</dbReference>
<dbReference type="AlphaFoldDB" id="A0A6J4U8D0"/>
<reference evidence="2" key="1">
    <citation type="submission" date="2020-02" db="EMBL/GenBank/DDBJ databases">
        <authorList>
            <person name="Meier V. D."/>
        </authorList>
    </citation>
    <scope>NUCLEOTIDE SEQUENCE</scope>
    <source>
        <strain evidence="2">AVDCRST_MAG88</strain>
    </source>
</reference>
<protein>
    <recommendedName>
        <fullName evidence="1">FAD dependent oxidoreductase domain-containing protein</fullName>
    </recommendedName>
</protein>
<dbReference type="InterPro" id="IPR036188">
    <property type="entry name" value="FAD/NAD-bd_sf"/>
</dbReference>
<dbReference type="PANTHER" id="PTHR13847">
    <property type="entry name" value="SARCOSINE DEHYDROGENASE-RELATED"/>
    <property type="match status" value="1"/>
</dbReference>
<accession>A0A6J4U8D0</accession>
<dbReference type="Pfam" id="PF01266">
    <property type="entry name" value="DAO"/>
    <property type="match status" value="1"/>
</dbReference>
<feature type="domain" description="FAD dependent oxidoreductase" evidence="1">
    <location>
        <begin position="18"/>
        <end position="362"/>
    </location>
</feature>
<evidence type="ECO:0000259" key="1">
    <source>
        <dbReference type="Pfam" id="PF01266"/>
    </source>
</evidence>
<name>A0A6J4U8D0_9BACT</name>
<dbReference type="Gene3D" id="3.30.9.10">
    <property type="entry name" value="D-Amino Acid Oxidase, subunit A, domain 2"/>
    <property type="match status" value="1"/>
</dbReference>
<dbReference type="PANTHER" id="PTHR13847:SF281">
    <property type="entry name" value="FAD DEPENDENT OXIDOREDUCTASE DOMAIN-CONTAINING PROTEIN"/>
    <property type="match status" value="1"/>
</dbReference>
<dbReference type="InterPro" id="IPR006076">
    <property type="entry name" value="FAD-dep_OxRdtase"/>
</dbReference>
<gene>
    <name evidence="2" type="ORF">AVDCRST_MAG88-44</name>
</gene>
<dbReference type="SUPFAM" id="SSF51905">
    <property type="entry name" value="FAD/NAD(P)-binding domain"/>
    <property type="match status" value="1"/>
</dbReference>
<evidence type="ECO:0000313" key="2">
    <source>
        <dbReference type="EMBL" id="CAA9541431.1"/>
    </source>
</evidence>
<sequence length="386" mass="40419">MTVSYWQDAGREEELVCDVVVVGGGIVGSYAARLLRAAGRDVVLLEARDIARGATGRNAGMVLLGLADSYAVAIKRWGRETARELWGLTATNRERTRALLAELGVPSEPCGSLILAGDEAEADDLARSATALAEDGFAVAYHPRDPLGRGFVAGLAQPDDLTLDPVRFTGAIAAAATAEGVTILRDSEVFAIEQGAGGAGLTIRSRRATVRCGAALLATNAYSALLHPFFAGLIRPVRAQMLATAPAPRVLTTAVYANRGYEYIRQLADGRILLGGGRAGFREAEIGYVDETTPSLQAFLEGFLRRHFPEVDAPVTHRWSGTMGFTPDGIPLVGRLPDLPGVWFAAGFGGHGLGIGLVSAERAVAGLLHGTGPGVLDAARLAGVRA</sequence>
<proteinExistence type="predicted"/>
<dbReference type="GO" id="GO:0005737">
    <property type="term" value="C:cytoplasm"/>
    <property type="evidence" value="ECO:0007669"/>
    <property type="project" value="TreeGrafter"/>
</dbReference>
<dbReference type="EMBL" id="CADCWM010000016">
    <property type="protein sequence ID" value="CAA9541431.1"/>
    <property type="molecule type" value="Genomic_DNA"/>
</dbReference>
<organism evidence="2">
    <name type="scientific">uncultured Thermomicrobiales bacterium</name>
    <dbReference type="NCBI Taxonomy" id="1645740"/>
    <lineage>
        <taxon>Bacteria</taxon>
        <taxon>Pseudomonadati</taxon>
        <taxon>Thermomicrobiota</taxon>
        <taxon>Thermomicrobia</taxon>
        <taxon>Thermomicrobiales</taxon>
        <taxon>environmental samples</taxon>
    </lineage>
</organism>